<gene>
    <name evidence="12" type="ORF">CYCCA115_LOCUS10160</name>
</gene>
<evidence type="ECO:0000256" key="9">
    <source>
        <dbReference type="PROSITE-ProRule" id="PRU00282"/>
    </source>
</evidence>
<name>A0AAD2FK99_9STRA</name>
<comment type="caution">
    <text evidence="12">The sequence shown here is derived from an EMBL/GenBank/DDBJ whole genome shotgun (WGS) entry which is preliminary data.</text>
</comment>
<feature type="transmembrane region" description="Helical" evidence="11">
    <location>
        <begin position="34"/>
        <end position="53"/>
    </location>
</feature>
<dbReference type="GO" id="GO:0022857">
    <property type="term" value="F:transmembrane transporter activity"/>
    <property type="evidence" value="ECO:0007669"/>
    <property type="project" value="TreeGrafter"/>
</dbReference>
<dbReference type="InterPro" id="IPR018108">
    <property type="entry name" value="MCP_transmembrane"/>
</dbReference>
<dbReference type="Pfam" id="PF00153">
    <property type="entry name" value="Mito_carr"/>
    <property type="match status" value="3"/>
</dbReference>
<evidence type="ECO:0000256" key="8">
    <source>
        <dbReference type="ARBA" id="ARBA00023136"/>
    </source>
</evidence>
<evidence type="ECO:0000256" key="5">
    <source>
        <dbReference type="ARBA" id="ARBA00022737"/>
    </source>
</evidence>
<feature type="repeat" description="Solcar" evidence="9">
    <location>
        <begin position="88"/>
        <end position="202"/>
    </location>
</feature>
<keyword evidence="3 10" id="KW-0813">Transport</keyword>
<dbReference type="InterPro" id="IPR050567">
    <property type="entry name" value="Mitochondrial_Carrier"/>
</dbReference>
<dbReference type="AlphaFoldDB" id="A0AAD2FK99"/>
<evidence type="ECO:0000313" key="12">
    <source>
        <dbReference type="EMBL" id="CAJ1946018.1"/>
    </source>
</evidence>
<reference evidence="12" key="1">
    <citation type="submission" date="2023-08" db="EMBL/GenBank/DDBJ databases">
        <authorList>
            <person name="Audoor S."/>
            <person name="Bilcke G."/>
        </authorList>
    </citation>
    <scope>NUCLEOTIDE SEQUENCE</scope>
</reference>
<protein>
    <recommendedName>
        <fullName evidence="14">Mitochondrial carrier protein</fullName>
    </recommendedName>
</protein>
<evidence type="ECO:0000256" key="3">
    <source>
        <dbReference type="ARBA" id="ARBA00022448"/>
    </source>
</evidence>
<comment type="similarity">
    <text evidence="2 10">Belongs to the mitochondrial carrier (TC 2.A.29) family.</text>
</comment>
<evidence type="ECO:0000256" key="2">
    <source>
        <dbReference type="ARBA" id="ARBA00006375"/>
    </source>
</evidence>
<feature type="repeat" description="Solcar" evidence="9">
    <location>
        <begin position="212"/>
        <end position="298"/>
    </location>
</feature>
<dbReference type="Gene3D" id="1.50.40.10">
    <property type="entry name" value="Mitochondrial carrier domain"/>
    <property type="match status" value="2"/>
</dbReference>
<dbReference type="PANTHER" id="PTHR45624:SF10">
    <property type="entry name" value="SLC (SOLUTE CARRIER) HOMOLOG"/>
    <property type="match status" value="1"/>
</dbReference>
<evidence type="ECO:0000256" key="10">
    <source>
        <dbReference type="RuleBase" id="RU000488"/>
    </source>
</evidence>
<evidence type="ECO:0000256" key="7">
    <source>
        <dbReference type="ARBA" id="ARBA00023128"/>
    </source>
</evidence>
<feature type="transmembrane region" description="Helical" evidence="11">
    <location>
        <begin position="91"/>
        <end position="111"/>
    </location>
</feature>
<feature type="repeat" description="Solcar" evidence="9">
    <location>
        <begin position="305"/>
        <end position="396"/>
    </location>
</feature>
<keyword evidence="4 9" id="KW-0812">Transmembrane</keyword>
<dbReference type="Proteomes" id="UP001295423">
    <property type="component" value="Unassembled WGS sequence"/>
</dbReference>
<keyword evidence="5" id="KW-0677">Repeat</keyword>
<proteinExistence type="inferred from homology"/>
<dbReference type="PANTHER" id="PTHR45624">
    <property type="entry name" value="MITOCHONDRIAL BASIC AMINO ACIDS TRANSPORTER-RELATED"/>
    <property type="match status" value="1"/>
</dbReference>
<evidence type="ECO:0000256" key="11">
    <source>
        <dbReference type="SAM" id="Phobius"/>
    </source>
</evidence>
<evidence type="ECO:0000256" key="1">
    <source>
        <dbReference type="ARBA" id="ARBA00004225"/>
    </source>
</evidence>
<evidence type="ECO:0000256" key="6">
    <source>
        <dbReference type="ARBA" id="ARBA00022989"/>
    </source>
</evidence>
<evidence type="ECO:0000256" key="4">
    <source>
        <dbReference type="ARBA" id="ARBA00022692"/>
    </source>
</evidence>
<keyword evidence="6 11" id="KW-1133">Transmembrane helix</keyword>
<comment type="subcellular location">
    <subcellularLocation>
        <location evidence="1">Mitochondrion membrane</location>
        <topology evidence="1">Multi-pass membrane protein</topology>
    </subcellularLocation>
</comment>
<evidence type="ECO:0000313" key="13">
    <source>
        <dbReference type="Proteomes" id="UP001295423"/>
    </source>
</evidence>
<keyword evidence="7" id="KW-0496">Mitochondrion</keyword>
<accession>A0AAD2FK99</accession>
<organism evidence="12 13">
    <name type="scientific">Cylindrotheca closterium</name>
    <dbReference type="NCBI Taxonomy" id="2856"/>
    <lineage>
        <taxon>Eukaryota</taxon>
        <taxon>Sar</taxon>
        <taxon>Stramenopiles</taxon>
        <taxon>Ochrophyta</taxon>
        <taxon>Bacillariophyta</taxon>
        <taxon>Bacillariophyceae</taxon>
        <taxon>Bacillariophycidae</taxon>
        <taxon>Bacillariales</taxon>
        <taxon>Bacillariaceae</taxon>
        <taxon>Cylindrotheca</taxon>
    </lineage>
</organism>
<keyword evidence="13" id="KW-1185">Reference proteome</keyword>
<dbReference type="InterPro" id="IPR023395">
    <property type="entry name" value="MCP_dom_sf"/>
</dbReference>
<dbReference type="SUPFAM" id="SSF103506">
    <property type="entry name" value="Mitochondrial carrier"/>
    <property type="match status" value="1"/>
</dbReference>
<keyword evidence="8 9" id="KW-0472">Membrane</keyword>
<dbReference type="GO" id="GO:0031966">
    <property type="term" value="C:mitochondrial membrane"/>
    <property type="evidence" value="ECO:0007669"/>
    <property type="project" value="UniProtKB-SubCell"/>
</dbReference>
<evidence type="ECO:0008006" key="14">
    <source>
        <dbReference type="Google" id="ProtNLM"/>
    </source>
</evidence>
<dbReference type="PROSITE" id="PS50920">
    <property type="entry name" value="SOLCAR"/>
    <property type="match status" value="3"/>
</dbReference>
<sequence>MAQQSLKSHPHPQLQEDTRQHRLQIGGRSWNSRTFLLTMILSLVLVFCADPVVGFTNSPVASNNAIGRSSTIPSRLTSTTTELHLLLPSPFPALFSGSIAGAIGVGVAYPLDTIKTRAQVMASEKPSYNKAPQAAAAASAGSAATLVLAPPPPAGSSMMDVAQYILRTEGPAGFFAGVQTSMVGQAIIKAVVFAVNAYMLEYLHASQALDGNTNLQLLTAAATAGFVTSFLAAPVDRIKVLLQAGNNSYEGRDDQALQAVLSTEGWKGLLGRGLLCTMLREIPAYSLYFGVYGALMHDPFLTEQLGAAAPLVFGATAGCACWIPIYPIDVVKTVIQNTEGSVAGTKQQQLSLVQVASKLYQEHGVGVFWDGLAPRLLRQAVNHATTFSLYEILLHEVFSTV</sequence>
<dbReference type="EMBL" id="CAKOGP040001557">
    <property type="protein sequence ID" value="CAJ1946018.1"/>
    <property type="molecule type" value="Genomic_DNA"/>
</dbReference>